<evidence type="ECO:0000313" key="6">
    <source>
        <dbReference type="Proteomes" id="UP000750711"/>
    </source>
</evidence>
<dbReference type="Pfam" id="PF25066">
    <property type="entry name" value="TPR_VPS8_2"/>
    <property type="match status" value="1"/>
</dbReference>
<feature type="domain" description="VPS8-like TPR-like repeats" evidence="4">
    <location>
        <begin position="1238"/>
        <end position="1435"/>
    </location>
</feature>
<feature type="compositionally biased region" description="Basic and acidic residues" evidence="2">
    <location>
        <begin position="1468"/>
        <end position="1493"/>
    </location>
</feature>
<dbReference type="PANTHER" id="PTHR12616">
    <property type="entry name" value="VACUOLAR PROTEIN SORTING VPS41"/>
    <property type="match status" value="1"/>
</dbReference>
<dbReference type="GO" id="GO:0006623">
    <property type="term" value="P:protein targeting to vacuole"/>
    <property type="evidence" value="ECO:0007669"/>
    <property type="project" value="InterPro"/>
</dbReference>
<evidence type="ECO:0000256" key="2">
    <source>
        <dbReference type="SAM" id="MobiDB-lite"/>
    </source>
</evidence>
<feature type="region of interest" description="Disordered" evidence="2">
    <location>
        <begin position="1"/>
        <end position="119"/>
    </location>
</feature>
<dbReference type="SUPFAM" id="SSF50978">
    <property type="entry name" value="WD40 repeat-like"/>
    <property type="match status" value="1"/>
</dbReference>
<evidence type="ECO:0008006" key="7">
    <source>
        <dbReference type="Google" id="ProtNLM"/>
    </source>
</evidence>
<dbReference type="InterPro" id="IPR036322">
    <property type="entry name" value="WD40_repeat_dom_sf"/>
</dbReference>
<proteinExistence type="inferred from homology"/>
<dbReference type="InterPro" id="IPR045111">
    <property type="entry name" value="Vps41/Vps8"/>
</dbReference>
<reference evidence="5" key="1">
    <citation type="submission" date="2021-03" db="EMBL/GenBank/DDBJ databases">
        <title>Comparative genomics and phylogenomic investigation of the class Geoglossomycetes provide insights into ecological specialization and systematics.</title>
        <authorList>
            <person name="Melie T."/>
            <person name="Pirro S."/>
            <person name="Miller A.N."/>
            <person name="Quandt A."/>
        </authorList>
    </citation>
    <scope>NUCLEOTIDE SEQUENCE</scope>
    <source>
        <strain evidence="5">CAQ_001_2017</strain>
    </source>
</reference>
<gene>
    <name evidence="5" type="ORF">GP486_005448</name>
</gene>
<name>A0A9P8RM88_9PEZI</name>
<dbReference type="PANTHER" id="PTHR12616:SF8">
    <property type="entry name" value="VACUOLAR PROTEIN SORTING-ASSOCIATED PROTEIN 8 HOMOLOG"/>
    <property type="match status" value="1"/>
</dbReference>
<evidence type="ECO:0000259" key="4">
    <source>
        <dbReference type="Pfam" id="PF25066"/>
    </source>
</evidence>
<dbReference type="Pfam" id="PF23413">
    <property type="entry name" value="zf_RING_Vps8_fungal"/>
    <property type="match status" value="1"/>
</dbReference>
<dbReference type="Gene3D" id="2.130.10.10">
    <property type="entry name" value="YVTN repeat-like/Quinoprotein amine dehydrogenase"/>
    <property type="match status" value="1"/>
</dbReference>
<comment type="caution">
    <text evidence="5">The sequence shown here is derived from an EMBL/GenBank/DDBJ whole genome shotgun (WGS) entry which is preliminary data.</text>
</comment>
<evidence type="ECO:0000256" key="1">
    <source>
        <dbReference type="ARBA" id="ARBA00009422"/>
    </source>
</evidence>
<feature type="region of interest" description="Disordered" evidence="2">
    <location>
        <begin position="1468"/>
        <end position="1563"/>
    </location>
</feature>
<dbReference type="InterPro" id="IPR025941">
    <property type="entry name" value="Vps8_central_dom"/>
</dbReference>
<organism evidence="5 6">
    <name type="scientific">Trichoglossum hirsutum</name>
    <dbReference type="NCBI Taxonomy" id="265104"/>
    <lineage>
        <taxon>Eukaryota</taxon>
        <taxon>Fungi</taxon>
        <taxon>Dikarya</taxon>
        <taxon>Ascomycota</taxon>
        <taxon>Pezizomycotina</taxon>
        <taxon>Geoglossomycetes</taxon>
        <taxon>Geoglossales</taxon>
        <taxon>Geoglossaceae</taxon>
        <taxon>Trichoglossum</taxon>
    </lineage>
</organism>
<feature type="domain" description="Vacuolar protein sorting-associated protein 8 central" evidence="3">
    <location>
        <begin position="694"/>
        <end position="896"/>
    </location>
</feature>
<dbReference type="GO" id="GO:0005770">
    <property type="term" value="C:late endosome"/>
    <property type="evidence" value="ECO:0007669"/>
    <property type="project" value="TreeGrafter"/>
</dbReference>
<dbReference type="Pfam" id="PF12816">
    <property type="entry name" value="TPR_Vps8"/>
    <property type="match status" value="1"/>
</dbReference>
<dbReference type="GO" id="GO:0030897">
    <property type="term" value="C:HOPS complex"/>
    <property type="evidence" value="ECO:0007669"/>
    <property type="project" value="TreeGrafter"/>
</dbReference>
<sequence length="1610" mass="176858">MSPMPEENRPGTGNTAVGVGGVNGVDKLEQGGQIRTESARDTSRVVELLEEVRREEWNSSPNANGTGFRGYGKIRQSDEVSHDDGSVQGARSAGAKPESPEGSVSIPDDTPSVQRPSVSSVNLALQPDTILAPIRSKIPVSNILLTLNNVLQDQGDTDTGSTPWDAVRWTKLQKITGQAFSEVGKRNFGRPTCISVSASIAVGTSKGIILVFDYNQSLKSIIGPGTKESGAITALATSADHSTLAGGHANGSIFTWELTRSARPFLQIPPLSASQLENRKVDGHAPGVSIIHVGFLGTRHTALVSADDRGMAFSHLATRGLGAVARTIKTTRILGRYPNDIPANGHPRKPSSVLAFSPLPLGNAEQSTDTIGLVAMLTPYLLVIVSTTPIAQTQHKSARPKEVAAHSVLSGCLAWFPAVKLKVVDPSSSRPISKPKLVYCWSNVLTVLDVNEVEPSEPADRDRPPALQFRPRSRWKAEEAIVAVQWLSRSVLAVLTISQRLIILEDNSLRMTETFDLIHKHIFHQDVFSKRLGPLVEQLEEDAAMHGVVADAFYPSFRSYKGRMFLLGFNDISVGTLSNWADRLTALINVGDYIQAIQLATSYYIGDADKLTVGLPDDSALRHPLVQGKLLDMMSASLEHAFKHVQDTRSEQAERPHFEELAVACFNACIGMDTIDFLFSEVYEWYEQDSAEGIFLETLEPHILSGHIRSIPPVVVKGLVTHFTSMAFDSRLEELICHLDTATMDIDQITALCRKHYLYDALIYVWNQAIGDYISPLIDLLSLLVPSTQGGSLTNGNGVAEPTYIVNALKIFPYLSYTLTGRIYPTGENLSERDASKAKAELYYFLFSGKTITWPKAGGRPFLTGINDNQGHSFPYLRLILKFDAPSFLSALNEAFEDSFLNGAPDRMVNGGSKKDIGEDQVFGLSVNRQYIVSILLEVMSPADFPQHDTIYLDMFIARNLPKFPQFILLSGTSLQRVMVGLCNYPGKDIAEDCQLSVEYLLSVYHPPDIESLIPLLYKAGFFRVLKFIYRTDKQYSKLLQTYFDDQENQDAVFDCIGDCLRPKSGLNDRQLREVRSVIEGHARDLTAIDTIKTARVINAYAPDLHEAILKALEEAPHEQFLYLRTILEPEAKGAMEVKRPAGASIGRFIERYVRLMCMFDASHVTAYIGILQSGDLRLEQVLPAMESGGVIDAAVILMAREGLVKEAMERLVAHLGTLEAAILGLLATEGPDAANREEAAADLLEGLQKYSRVGVWLCQGQTKTMQKAHIKMVQPSDINELSKVELLWLDLIDTVVRIAKNISAALQTPHNNAPLQPSDGASSMVFNPQGDNIVSSLRTLVQQTFTALLSATTTTARTPGSQSHSSIATNISFLRILRAFLNRASLSSPSLSDLRAVLAAIFSAYVYEESLLALANRLLDKDLFVHVAEATELRQRGWRPKGLVCEGCGKRVWGPGAGGKVWDAWEERRHEEDRKRTEARSRHLGGDEGGRRDRGKARAAFGAGGEEGGDGKTRSSARSTSSGGKRLNAEDRQTHAGSDEDDDETDNLHPSTSKGEADSEDEEFGPLVIFSCRHTFHRKCLERLQAEQEQEQQHLDFGLSAEFACMICR</sequence>
<accession>A0A9P8RM88</accession>
<feature type="compositionally biased region" description="Low complexity" evidence="2">
    <location>
        <begin position="1515"/>
        <end position="1527"/>
    </location>
</feature>
<dbReference type="InterPro" id="IPR015943">
    <property type="entry name" value="WD40/YVTN_repeat-like_dom_sf"/>
</dbReference>
<comment type="similarity">
    <text evidence="1">Belongs to the VPS8 family.</text>
</comment>
<feature type="compositionally biased region" description="Basic and acidic residues" evidence="2">
    <location>
        <begin position="1528"/>
        <end position="1539"/>
    </location>
</feature>
<protein>
    <recommendedName>
        <fullName evidence="7">Vacuolar protein sorting-associated protein 8 central domain-containing protein</fullName>
    </recommendedName>
</protein>
<dbReference type="GO" id="GO:0034058">
    <property type="term" value="P:endosomal vesicle fusion"/>
    <property type="evidence" value="ECO:0007669"/>
    <property type="project" value="TreeGrafter"/>
</dbReference>
<keyword evidence="6" id="KW-1185">Reference proteome</keyword>
<feature type="compositionally biased region" description="Basic and acidic residues" evidence="2">
    <location>
        <begin position="75"/>
        <end position="85"/>
    </location>
</feature>
<dbReference type="Pfam" id="PF23410">
    <property type="entry name" value="Beta-prop_VPS8"/>
    <property type="match status" value="1"/>
</dbReference>
<dbReference type="Proteomes" id="UP000750711">
    <property type="component" value="Unassembled WGS sequence"/>
</dbReference>
<dbReference type="EMBL" id="JAGHQM010001019">
    <property type="protein sequence ID" value="KAH0556765.1"/>
    <property type="molecule type" value="Genomic_DNA"/>
</dbReference>
<evidence type="ECO:0000259" key="3">
    <source>
        <dbReference type="Pfam" id="PF12816"/>
    </source>
</evidence>
<dbReference type="InterPro" id="IPR059070">
    <property type="entry name" value="TPR_VPS8_2"/>
</dbReference>
<evidence type="ECO:0000313" key="5">
    <source>
        <dbReference type="EMBL" id="KAH0556765.1"/>
    </source>
</evidence>